<dbReference type="AlphaFoldDB" id="A0A512M5D7"/>
<dbReference type="SUPFAM" id="SSF49899">
    <property type="entry name" value="Concanavalin A-like lectins/glucanases"/>
    <property type="match status" value="1"/>
</dbReference>
<comment type="caution">
    <text evidence="3">The sequence shown here is derived from an EMBL/GenBank/DDBJ whole genome shotgun (WGS) entry which is preliminary data.</text>
</comment>
<evidence type="ECO:0000256" key="2">
    <source>
        <dbReference type="SAM" id="SignalP"/>
    </source>
</evidence>
<dbReference type="InterPro" id="IPR029062">
    <property type="entry name" value="Class_I_gatase-like"/>
</dbReference>
<evidence type="ECO:0008006" key="5">
    <source>
        <dbReference type="Google" id="ProtNLM"/>
    </source>
</evidence>
<feature type="chain" id="PRO_5022083673" description="LamG-like jellyroll fold domain-containing protein" evidence="2">
    <location>
        <begin position="27"/>
        <end position="1121"/>
    </location>
</feature>
<proteinExistence type="predicted"/>
<protein>
    <recommendedName>
        <fullName evidence="5">LamG-like jellyroll fold domain-containing protein</fullName>
    </recommendedName>
</protein>
<feature type="region of interest" description="Disordered" evidence="1">
    <location>
        <begin position="854"/>
        <end position="877"/>
    </location>
</feature>
<organism evidence="3 4">
    <name type="scientific">Brevifollis gellanilyticus</name>
    <dbReference type="NCBI Taxonomy" id="748831"/>
    <lineage>
        <taxon>Bacteria</taxon>
        <taxon>Pseudomonadati</taxon>
        <taxon>Verrucomicrobiota</taxon>
        <taxon>Verrucomicrobiia</taxon>
        <taxon>Verrucomicrobiales</taxon>
        <taxon>Verrucomicrobiaceae</taxon>
    </lineage>
</organism>
<evidence type="ECO:0000313" key="4">
    <source>
        <dbReference type="Proteomes" id="UP000321577"/>
    </source>
</evidence>
<keyword evidence="2" id="KW-0732">Signal</keyword>
<accession>A0A512M5D7</accession>
<feature type="compositionally biased region" description="Basic and acidic residues" evidence="1">
    <location>
        <begin position="857"/>
        <end position="870"/>
    </location>
</feature>
<dbReference type="Gene3D" id="3.40.50.880">
    <property type="match status" value="1"/>
</dbReference>
<reference evidence="3 4" key="1">
    <citation type="submission" date="2019-07" db="EMBL/GenBank/DDBJ databases">
        <title>Whole genome shotgun sequence of Brevifollis gellanilyticus NBRC 108608.</title>
        <authorList>
            <person name="Hosoyama A."/>
            <person name="Uohara A."/>
            <person name="Ohji S."/>
            <person name="Ichikawa N."/>
        </authorList>
    </citation>
    <scope>NUCLEOTIDE SEQUENCE [LARGE SCALE GENOMIC DNA]</scope>
    <source>
        <strain evidence="3 4">NBRC 108608</strain>
    </source>
</reference>
<keyword evidence="4" id="KW-1185">Reference proteome</keyword>
<dbReference type="Pfam" id="PF13385">
    <property type="entry name" value="Laminin_G_3"/>
    <property type="match status" value="1"/>
</dbReference>
<evidence type="ECO:0000313" key="3">
    <source>
        <dbReference type="EMBL" id="GEP41947.1"/>
    </source>
</evidence>
<evidence type="ECO:0000256" key="1">
    <source>
        <dbReference type="SAM" id="MobiDB-lite"/>
    </source>
</evidence>
<feature type="signal peptide" evidence="2">
    <location>
        <begin position="1"/>
        <end position="26"/>
    </location>
</feature>
<name>A0A512M5D7_9BACT</name>
<dbReference type="OrthoDB" id="9802683at2"/>
<dbReference type="Proteomes" id="UP000321577">
    <property type="component" value="Unassembled WGS sequence"/>
</dbReference>
<gene>
    <name evidence="3" type="ORF">BGE01nite_12380</name>
</gene>
<dbReference type="Gene3D" id="2.60.120.200">
    <property type="match status" value="1"/>
</dbReference>
<dbReference type="EMBL" id="BKAG01000006">
    <property type="protein sequence ID" value="GEP41947.1"/>
    <property type="molecule type" value="Genomic_DNA"/>
</dbReference>
<dbReference type="InterPro" id="IPR013320">
    <property type="entry name" value="ConA-like_dom_sf"/>
</dbReference>
<sequence length="1121" mass="121262">MHSPRVMRTRLLSTLSLLMLAGISHAAPPLQDGWEEGYVNGGATGAHVLGCWKFDDMPLVDASGHGAQLMIAGAAPNAKGRFGGGLSCRISPVATRYSVVTAPSLARLSPAGAFSADLWARVTMDQFPQDPAHLLDKMDKTQNDYKWSLQPVDAGGRRRMVVTLGFGTFVKEFRSEPVLLPVGEWRHLAFSYDGTGRVEFFIGSDSAGGELAERCGPVTAGALPLSIGDGLYNHYGFPGEIDEVRLCDGVRGFAAFALEVIGPRKIWERYERGTPLKVVCTNLMPNKLKGAGLSYSLGGGTQSFILPDLAPGEKYGTEYGPDTGLKPGDYLLEVVMSSGGRKLSQKTTLKIMPRQPAVMPVILREAKAEDLPRLRELGATHWTGLTNENDTLVGLYGRRTAEVSQPLLEAGVASGLHAVAALELWRHADEKVHVWRMDRDGKPHEPHVVDAASSIMLALNVNSAQRFTTAFRECMTWSGTWLNAEPVSRARPGFSREERESYRKASQREIPDEVQDGGGVDWRKLAGFPQNRVVPDDHPVLGYYRWFWSGGHGWKAANDGWCQGLEKKRQERTDVWTLSEPAVRQPSVGGALGRVTYLADRALDNRQPLQSGLCVDQLLAMSHASGLGQGVFGMVPLSWERGAVSPPGAKGTAAEIHVQENGGGPVARVTLSPSILKESLWMTLARPVKGMIFPGWQALIPAQGGSSAERPTHLYAYTAFRDLADRVMRPLGPMLTKREPLRSQVAFLESFTSQVFAGRGLYRGASPRSLEIWQALQRGHVQTDIVYEEMLGNGGLDGRKVLVMTECDVLPASVVEHLIKWQQGGGKILADENLCPGLKADALLSKTGEISAQDTGLTRRAEEPKVRRDAPAGAAENAGQAVFQDLDKKAELEAVKAAASAATSADSLPKALARLCEGLGWAPQFRCDNDDIILHASRNGEATCLFVVNDRREAGNYVGQHGLVLENGVPSLGTLNLGTETVNVYDLTRAAFMLPKREDSGLTIPLRLGPGEGRVFMISPAPILDVTLDLPETAMCGNVAEAVIKVTTTGGKPMPAAIPVQVRIRDAEGATAEWDGAYVVENGSLTLKLQLASNETPGTWEVHVRDLASGIETAKWMKVSK</sequence>